<feature type="transmembrane region" description="Helical" evidence="1">
    <location>
        <begin position="373"/>
        <end position="400"/>
    </location>
</feature>
<feature type="transmembrane region" description="Helical" evidence="1">
    <location>
        <begin position="406"/>
        <end position="429"/>
    </location>
</feature>
<keyword evidence="1" id="KW-1133">Transmembrane helix</keyword>
<feature type="transmembrane region" description="Helical" evidence="1">
    <location>
        <begin position="173"/>
        <end position="196"/>
    </location>
</feature>
<evidence type="ECO:0000313" key="2">
    <source>
        <dbReference type="EMBL" id="CAL1581643.1"/>
    </source>
</evidence>
<dbReference type="Proteomes" id="UP001497482">
    <property type="component" value="Chromosome 15"/>
</dbReference>
<feature type="transmembrane region" description="Helical" evidence="1">
    <location>
        <begin position="140"/>
        <end position="166"/>
    </location>
</feature>
<keyword evidence="1" id="KW-0812">Transmembrane</keyword>
<feature type="transmembrane region" description="Helical" evidence="1">
    <location>
        <begin position="211"/>
        <end position="232"/>
    </location>
</feature>
<organism evidence="2 3">
    <name type="scientific">Knipowitschia caucasica</name>
    <name type="common">Caucasian dwarf goby</name>
    <name type="synonym">Pomatoschistus caucasicus</name>
    <dbReference type="NCBI Taxonomy" id="637954"/>
    <lineage>
        <taxon>Eukaryota</taxon>
        <taxon>Metazoa</taxon>
        <taxon>Chordata</taxon>
        <taxon>Craniata</taxon>
        <taxon>Vertebrata</taxon>
        <taxon>Euteleostomi</taxon>
        <taxon>Actinopterygii</taxon>
        <taxon>Neopterygii</taxon>
        <taxon>Teleostei</taxon>
        <taxon>Neoteleostei</taxon>
        <taxon>Acanthomorphata</taxon>
        <taxon>Gobiaria</taxon>
        <taxon>Gobiiformes</taxon>
        <taxon>Gobioidei</taxon>
        <taxon>Gobiidae</taxon>
        <taxon>Gobiinae</taxon>
        <taxon>Knipowitschia</taxon>
    </lineage>
</organism>
<keyword evidence="1" id="KW-0472">Membrane</keyword>
<feature type="transmembrane region" description="Helical" evidence="1">
    <location>
        <begin position="83"/>
        <end position="108"/>
    </location>
</feature>
<sequence>MGWCVVWCLFGWGGGLGFCVWCGCWVVVVWLCGVFCFCVLGWVCVVWVVCVWLVWVLLLCGFGLVGGRVVWFLGRGCCGVWGVIWWLFVLVVGGVVVGVVVWLVLIFGVWLGGSCWFLCWCLVWCGGLGVGWVGGVGGGLLWGCGGFWLCGLIVWGCGVGGILCLVGGCMFVGLGLGGVVGVVYCWGVLVGGFWWVGVGFVCGWGDGGGGFLVWCIVWMKSVGDFWGVVFLVGDGCVRVVWGLGCLRWCFWFCCGMWFLGLWVVLVWGGGVRGMMGVIVWGCGGGLGRRGDGDMLMWFVGGWVYVGGGCNVLGWWVWGFVGFGYVLVFMSWVGELCGCVGRVGVGVIWFWLVRFSVVRRGGGLVGGVVCEVVFVGRVGFGCFFGFCVWGSSGCCCVWGFVRVGCCMFVWLLFGMCGFVFGGVGWGLVGIRCCELLGGGCGFVVWWGCVVELVMVVLCCGMVWGVWVGWGVFGWRGVLGIGRGNGVGGWGGGLGGVGGWGGVCGVGIGVGLKDEWGVMGWVGLEMERIGRV</sequence>
<name>A0AAV2JY27_KNICA</name>
<protein>
    <submittedName>
        <fullName evidence="2">Uncharacterized protein</fullName>
    </submittedName>
</protein>
<accession>A0AAV2JY27</accession>
<keyword evidence="3" id="KW-1185">Reference proteome</keyword>
<feature type="transmembrane region" description="Helical" evidence="1">
    <location>
        <begin position="295"/>
        <end position="317"/>
    </location>
</feature>
<feature type="transmembrane region" description="Helical" evidence="1">
    <location>
        <begin position="239"/>
        <end position="258"/>
    </location>
</feature>
<feature type="transmembrane region" description="Helical" evidence="1">
    <location>
        <begin position="27"/>
        <end position="45"/>
    </location>
</feature>
<evidence type="ECO:0000313" key="3">
    <source>
        <dbReference type="Proteomes" id="UP001497482"/>
    </source>
</evidence>
<feature type="transmembrane region" description="Helical" evidence="1">
    <location>
        <begin position="441"/>
        <end position="465"/>
    </location>
</feature>
<evidence type="ECO:0000256" key="1">
    <source>
        <dbReference type="SAM" id="Phobius"/>
    </source>
</evidence>
<dbReference type="AlphaFoldDB" id="A0AAV2JY27"/>
<reference evidence="2 3" key="1">
    <citation type="submission" date="2024-04" db="EMBL/GenBank/DDBJ databases">
        <authorList>
            <person name="Waldvogel A.-M."/>
            <person name="Schoenle A."/>
        </authorList>
    </citation>
    <scope>NUCLEOTIDE SEQUENCE [LARGE SCALE GENOMIC DNA]</scope>
</reference>
<gene>
    <name evidence="2" type="ORF">KC01_LOCUS12384</name>
</gene>
<feature type="transmembrane region" description="Helical" evidence="1">
    <location>
        <begin position="52"/>
        <end position="71"/>
    </location>
</feature>
<dbReference type="EMBL" id="OZ035837">
    <property type="protein sequence ID" value="CAL1581643.1"/>
    <property type="molecule type" value="Genomic_DNA"/>
</dbReference>
<feature type="transmembrane region" description="Helical" evidence="1">
    <location>
        <begin position="485"/>
        <end position="510"/>
    </location>
</feature>
<proteinExistence type="predicted"/>
<feature type="transmembrane region" description="Helical" evidence="1">
    <location>
        <begin position="264"/>
        <end position="283"/>
    </location>
</feature>
<feature type="transmembrane region" description="Helical" evidence="1">
    <location>
        <begin position="115"/>
        <end position="134"/>
    </location>
</feature>
<feature type="transmembrane region" description="Helical" evidence="1">
    <location>
        <begin position="323"/>
        <end position="352"/>
    </location>
</feature>